<keyword evidence="2" id="KW-1185">Reference proteome</keyword>
<evidence type="ECO:0000313" key="1">
    <source>
        <dbReference type="Ensembl" id="ENSMSIP00000000118.1"/>
    </source>
</evidence>
<accession>A0A8C6G426</accession>
<dbReference type="Ensembl" id="ENSMSIT00000000164.1">
    <property type="protein sequence ID" value="ENSMSIP00000000118.1"/>
    <property type="gene ID" value="ENSMSIG00000000140.1"/>
</dbReference>
<reference evidence="1" key="1">
    <citation type="submission" date="2025-08" db="UniProtKB">
        <authorList>
            <consortium name="Ensembl"/>
        </authorList>
    </citation>
    <scope>IDENTIFICATION</scope>
</reference>
<protein>
    <submittedName>
        <fullName evidence="1">Uncharacterized protein</fullName>
    </submittedName>
</protein>
<evidence type="ECO:0000313" key="2">
    <source>
        <dbReference type="Proteomes" id="UP000694415"/>
    </source>
</evidence>
<dbReference type="Proteomes" id="UP000694415">
    <property type="component" value="Unplaced"/>
</dbReference>
<reference evidence="1" key="2">
    <citation type="submission" date="2025-09" db="UniProtKB">
        <authorList>
            <consortium name="Ensembl"/>
        </authorList>
    </citation>
    <scope>IDENTIFICATION</scope>
</reference>
<organism evidence="1 2">
    <name type="scientific">Mus spicilegus</name>
    <name type="common">Mound-building mouse</name>
    <dbReference type="NCBI Taxonomy" id="10103"/>
    <lineage>
        <taxon>Eukaryota</taxon>
        <taxon>Metazoa</taxon>
        <taxon>Chordata</taxon>
        <taxon>Craniata</taxon>
        <taxon>Vertebrata</taxon>
        <taxon>Euteleostomi</taxon>
        <taxon>Mammalia</taxon>
        <taxon>Eutheria</taxon>
        <taxon>Euarchontoglires</taxon>
        <taxon>Glires</taxon>
        <taxon>Rodentia</taxon>
        <taxon>Myomorpha</taxon>
        <taxon>Muroidea</taxon>
        <taxon>Muridae</taxon>
        <taxon>Murinae</taxon>
        <taxon>Mus</taxon>
        <taxon>Mus</taxon>
    </lineage>
</organism>
<proteinExistence type="predicted"/>
<dbReference type="AlphaFoldDB" id="A0A8C6G426"/>
<name>A0A8C6G426_MUSSI</name>
<sequence>MLRGFCSSTGCQMFEKINDYPGVSWVLFLLPANVVYDLTLQKLGSSSLGSKQRTPQCLECGHLHTWLLLSAESCGGFTGRAVMEMSSLASQAQDQQQSHSWLRCLEVTFPLNCTARI</sequence>